<feature type="compositionally biased region" description="Basic and acidic residues" evidence="1">
    <location>
        <begin position="280"/>
        <end position="305"/>
    </location>
</feature>
<evidence type="ECO:0000313" key="3">
    <source>
        <dbReference type="EMBL" id="ETO06395.1"/>
    </source>
</evidence>
<evidence type="ECO:0000259" key="2">
    <source>
        <dbReference type="Pfam" id="PF23202"/>
    </source>
</evidence>
<gene>
    <name evidence="3" type="ORF">RFI_31002</name>
</gene>
<evidence type="ECO:0000313" key="4">
    <source>
        <dbReference type="Proteomes" id="UP000023152"/>
    </source>
</evidence>
<organism evidence="3 4">
    <name type="scientific">Reticulomyxa filosa</name>
    <dbReference type="NCBI Taxonomy" id="46433"/>
    <lineage>
        <taxon>Eukaryota</taxon>
        <taxon>Sar</taxon>
        <taxon>Rhizaria</taxon>
        <taxon>Retaria</taxon>
        <taxon>Foraminifera</taxon>
        <taxon>Monothalamids</taxon>
        <taxon>Reticulomyxidae</taxon>
        <taxon>Reticulomyxa</taxon>
    </lineage>
</organism>
<evidence type="ECO:0000256" key="1">
    <source>
        <dbReference type="SAM" id="MobiDB-lite"/>
    </source>
</evidence>
<feature type="domain" description="ZNF598/HEL2 PAH" evidence="2">
    <location>
        <begin position="2"/>
        <end position="76"/>
    </location>
</feature>
<keyword evidence="4" id="KW-1185">Reference proteome</keyword>
<accession>X6M0B8</accession>
<comment type="caution">
    <text evidence="3">The sequence shown here is derived from an EMBL/GenBank/DDBJ whole genome shotgun (WGS) entry which is preliminary data.</text>
</comment>
<dbReference type="Pfam" id="PF23202">
    <property type="entry name" value="PAH_ZNF598"/>
    <property type="match status" value="1"/>
</dbReference>
<feature type="region of interest" description="Disordered" evidence="1">
    <location>
        <begin position="183"/>
        <end position="205"/>
    </location>
</feature>
<feature type="region of interest" description="Disordered" evidence="1">
    <location>
        <begin position="596"/>
        <end position="636"/>
    </location>
</feature>
<feature type="compositionally biased region" description="Basic and acidic residues" evidence="1">
    <location>
        <begin position="344"/>
        <end position="355"/>
    </location>
</feature>
<dbReference type="AlphaFoldDB" id="X6M0B8"/>
<dbReference type="Proteomes" id="UP000023152">
    <property type="component" value="Unassembled WGS sequence"/>
</dbReference>
<sequence length="662" mass="75972">MMRIQKILVTDKKLQIFQQISEQFDKKRMRASDFFLQFKSLFSPLCEEDVWVDVMMQMLSLLTDHVLRRQLYSEYKTWKLTGRTTAQLHSTPQQAEAWKAPSNAQPTAASIVAGKARRVRGHGTAAYNYPSARQSANVPSLPLSTMTTQLDSTQEPVIAAPQQLQGAWARGTPVMQVKKAVKPNSRPKVQKVQASAKPKEAIPMDPKNPLFDKYWPALDKPPPLPVLATFCHSHISYFVLFYVDETFDNKKKIEFSSDSEEEDKKKKKNRKEANKKKKAEKRDDNEKKQSENVPKNQKEKNEKKNKPQPPKTSEATKTSSPLKVSFLLINQKKKKREQLTKGLMPHEKARGKFSKENPWGAGAKPQGPAPIHVDDLPTTESGNNQPAVKEKQEEKKKEKAQENRPRNLKQQSAPLQELMNASKSIDSKNAELLRKLESYEEEIEEMDRSKVFAFLLYLFQCCVKSLQDKCGTGEIMKQLFTEYMLSPSFRNHIHHVIQTHFVSSPQFHKDMPIYACFGTQVFAVEILKSLPKWSEATAVAINGLLSLITDVRLEQIEEFREWIDQTIQMLSKEELYGLSLYLWFVLETQIPIKGSTNRNESKSNEIYTQPPTQHKNENKKVPEQAAPSKKPPKAQSGSFVSTYILNFKNILLYLYSIHYRKE</sequence>
<feature type="compositionally biased region" description="Polar residues" evidence="1">
    <location>
        <begin position="313"/>
        <end position="322"/>
    </location>
</feature>
<dbReference type="InterPro" id="IPR057634">
    <property type="entry name" value="PAH_ZNF598/HEL2"/>
</dbReference>
<proteinExistence type="predicted"/>
<feature type="compositionally biased region" description="Basic residues" evidence="1">
    <location>
        <begin position="265"/>
        <end position="279"/>
    </location>
</feature>
<protein>
    <recommendedName>
        <fullName evidence="2">ZNF598/HEL2 PAH domain-containing protein</fullName>
    </recommendedName>
</protein>
<feature type="compositionally biased region" description="Polar residues" evidence="1">
    <location>
        <begin position="596"/>
        <end position="613"/>
    </location>
</feature>
<name>X6M0B8_RETFI</name>
<feature type="compositionally biased region" description="Basic and acidic residues" evidence="1">
    <location>
        <begin position="388"/>
        <end position="405"/>
    </location>
</feature>
<dbReference type="EMBL" id="ASPP01027181">
    <property type="protein sequence ID" value="ETO06395.1"/>
    <property type="molecule type" value="Genomic_DNA"/>
</dbReference>
<reference evidence="3 4" key="1">
    <citation type="journal article" date="2013" name="Curr. Biol.">
        <title>The Genome of the Foraminiferan Reticulomyxa filosa.</title>
        <authorList>
            <person name="Glockner G."/>
            <person name="Hulsmann N."/>
            <person name="Schleicher M."/>
            <person name="Noegel A.A."/>
            <person name="Eichinger L."/>
            <person name="Gallinger C."/>
            <person name="Pawlowski J."/>
            <person name="Sierra R."/>
            <person name="Euteneuer U."/>
            <person name="Pillet L."/>
            <person name="Moustafa A."/>
            <person name="Platzer M."/>
            <person name="Groth M."/>
            <person name="Szafranski K."/>
            <person name="Schliwa M."/>
        </authorList>
    </citation>
    <scope>NUCLEOTIDE SEQUENCE [LARGE SCALE GENOMIC DNA]</scope>
</reference>
<feature type="region of interest" description="Disordered" evidence="1">
    <location>
        <begin position="256"/>
        <end position="418"/>
    </location>
</feature>
<feature type="compositionally biased region" description="Polar residues" evidence="1">
    <location>
        <begin position="408"/>
        <end position="418"/>
    </location>
</feature>